<comment type="similarity">
    <text evidence="1">Belongs to the LytR/CpsA/Psr (LCP) family.</text>
</comment>
<dbReference type="InterPro" id="IPR050922">
    <property type="entry name" value="LytR/CpsA/Psr_CW_biosynth"/>
</dbReference>
<gene>
    <name evidence="3" type="ORF">FLB61_09495</name>
</gene>
<dbReference type="PANTHER" id="PTHR33392">
    <property type="entry name" value="POLYISOPRENYL-TEICHOIC ACID--PEPTIDOGLYCAN TEICHOIC ACID TRANSFERASE TAGU"/>
    <property type="match status" value="1"/>
</dbReference>
<organism evidence="3 4">
    <name type="scientific">Sellimonas caecigallum</name>
    <dbReference type="NCBI Taxonomy" id="2592333"/>
    <lineage>
        <taxon>Bacteria</taxon>
        <taxon>Bacillati</taxon>
        <taxon>Bacillota</taxon>
        <taxon>Clostridia</taxon>
        <taxon>Lachnospirales</taxon>
        <taxon>Lachnospiraceae</taxon>
        <taxon>Sellimonas</taxon>
    </lineage>
</organism>
<dbReference type="Proteomes" id="UP000779049">
    <property type="component" value="Unassembled WGS sequence"/>
</dbReference>
<dbReference type="RefSeq" id="WP_221919979.1">
    <property type="nucleotide sequence ID" value="NZ_CP173660.1"/>
</dbReference>
<accession>A0ABS7L8J4</accession>
<proteinExistence type="inferred from homology"/>
<dbReference type="EMBL" id="VIRV01000014">
    <property type="protein sequence ID" value="MBY0759313.1"/>
    <property type="molecule type" value="Genomic_DNA"/>
</dbReference>
<sequence length="330" mass="37151">MKIRVSRGDKAGRKKRWLIVFILFSLIAAGLAISGKDEKKETSGRDTQGQIFYYKGKKYRKNPDIETILLLGIDAETDSEKPKNPGENGQSDSISLFVLDKETKKGTILLISRDTLVELEIYDIRGEKLTSVPGQIAMQYAYGDGKQKSCMLVKNKVSELLGGIEIDYYASLHLEAISKMTEAIGGVLITVPGDYTQINPKFRKGNQVLLDGGLAEQYVRGRDTGQLDSNIERMERQAQFLEAFIKQGSEKIGSSEDTIVYEQLTSCVTTNLGWSEIQRIKEYEITEEYLALPGNIIEKDGYAQFIPDAEQLQEMIFQLFYIEEPKVNTK</sequence>
<evidence type="ECO:0000313" key="3">
    <source>
        <dbReference type="EMBL" id="MBY0759313.1"/>
    </source>
</evidence>
<dbReference type="Gene3D" id="3.40.630.190">
    <property type="entry name" value="LCP protein"/>
    <property type="match status" value="1"/>
</dbReference>
<feature type="domain" description="Cell envelope-related transcriptional attenuator" evidence="2">
    <location>
        <begin position="91"/>
        <end position="247"/>
    </location>
</feature>
<evidence type="ECO:0000259" key="2">
    <source>
        <dbReference type="Pfam" id="PF03816"/>
    </source>
</evidence>
<dbReference type="NCBIfam" id="TIGR00350">
    <property type="entry name" value="lytR_cpsA_psr"/>
    <property type="match status" value="1"/>
</dbReference>
<dbReference type="Pfam" id="PF03816">
    <property type="entry name" value="LytR_cpsA_psr"/>
    <property type="match status" value="1"/>
</dbReference>
<evidence type="ECO:0000256" key="1">
    <source>
        <dbReference type="ARBA" id="ARBA00006068"/>
    </source>
</evidence>
<comment type="caution">
    <text evidence="3">The sequence shown here is derived from an EMBL/GenBank/DDBJ whole genome shotgun (WGS) entry which is preliminary data.</text>
</comment>
<dbReference type="InterPro" id="IPR004474">
    <property type="entry name" value="LytR_CpsA_psr"/>
</dbReference>
<reference evidence="3 4" key="1">
    <citation type="journal article" date="2020" name="New Microbes New Infect">
        <title>Sellimonas caecigallum sp. nov., description and genome sequence of a new member of the Sellimonas genus isolated from the cecum of feral chicken.</title>
        <authorList>
            <person name="Wongkuna S."/>
            <person name="Ghimire S."/>
            <person name="Antony L."/>
            <person name="Chankhamhaengdecha S."/>
            <person name="Janvilisri T."/>
            <person name="Scaria J."/>
        </authorList>
    </citation>
    <scope>NUCLEOTIDE SEQUENCE [LARGE SCALE GENOMIC DNA]</scope>
    <source>
        <strain evidence="3 4">SW451</strain>
    </source>
</reference>
<dbReference type="PANTHER" id="PTHR33392:SF6">
    <property type="entry name" value="POLYISOPRENYL-TEICHOIC ACID--PEPTIDOGLYCAN TEICHOIC ACID TRANSFERASE TAGU"/>
    <property type="match status" value="1"/>
</dbReference>
<evidence type="ECO:0000313" key="4">
    <source>
        <dbReference type="Proteomes" id="UP000779049"/>
    </source>
</evidence>
<keyword evidence="4" id="KW-1185">Reference proteome</keyword>
<name>A0ABS7L8J4_9FIRM</name>
<protein>
    <submittedName>
        <fullName evidence="3">LytR family transcriptional regulator</fullName>
    </submittedName>
</protein>